<dbReference type="EMBL" id="CP020612">
    <property type="protein sequence ID" value="ARJ69681.1"/>
    <property type="molecule type" value="Genomic_DNA"/>
</dbReference>
<dbReference type="SUPFAM" id="SSF53955">
    <property type="entry name" value="Lysozyme-like"/>
    <property type="match status" value="1"/>
</dbReference>
<dbReference type="Pfam" id="PF01464">
    <property type="entry name" value="SLT"/>
    <property type="match status" value="1"/>
</dbReference>
<dbReference type="InterPro" id="IPR008258">
    <property type="entry name" value="Transglycosylase_SLT_dom_1"/>
</dbReference>
<dbReference type="KEGG" id="pcon:B0A89_08665"/>
<accession>A0A1W6CXT9</accession>
<protein>
    <submittedName>
        <fullName evidence="3">Lytic transglycosylase</fullName>
    </submittedName>
</protein>
<dbReference type="RefSeq" id="WP_085377797.1">
    <property type="nucleotide sequence ID" value="NZ_CP020612.1"/>
</dbReference>
<reference evidence="3 4" key="1">
    <citation type="submission" date="2017-03" db="EMBL/GenBank/DDBJ databases">
        <title>Genome sequence of Paracoccus contaminans isolated from a water microcosm.</title>
        <authorList>
            <person name="Aurass P."/>
            <person name="Karste S."/>
            <person name="Trost E."/>
            <person name="Glaeser S.P."/>
            <person name="Kaempfer P."/>
            <person name="Flieger A."/>
        </authorList>
    </citation>
    <scope>NUCLEOTIDE SEQUENCE [LARGE SCALE GENOMIC DNA]</scope>
    <source>
        <strain evidence="4">RKI 16-01929T\LMG 29738T\CCM 8701T\CIP 111112T</strain>
    </source>
</reference>
<dbReference type="Proteomes" id="UP000193017">
    <property type="component" value="Chromosome"/>
</dbReference>
<evidence type="ECO:0000313" key="3">
    <source>
        <dbReference type="EMBL" id="ARJ69681.1"/>
    </source>
</evidence>
<gene>
    <name evidence="3" type="ORF">B0A89_08665</name>
</gene>
<keyword evidence="4" id="KW-1185">Reference proteome</keyword>
<comment type="similarity">
    <text evidence="1">Belongs to the virb1 family.</text>
</comment>
<dbReference type="Gene3D" id="1.10.530.10">
    <property type="match status" value="1"/>
</dbReference>
<dbReference type="STRING" id="1945662.B0A89_08665"/>
<name>A0A1W6CXT9_9RHOB</name>
<sequence length="164" mass="18333">MNPLLSRLSMLALAALVAGCGDQIDHDRRYLLEPRAQQARREALYPNETPELRALIRKYASLYGVPEDLVHRVVIRESRHRPGARNGPYYGLMQMLPATARGMGYSGSASGLLDAETNLKYGVKYLRGAYVVAGGNPDNAVRWYSKGYYYEAKRKGLLKEAGLR</sequence>
<dbReference type="OrthoDB" id="9788661at2"/>
<evidence type="ECO:0000259" key="2">
    <source>
        <dbReference type="Pfam" id="PF01464"/>
    </source>
</evidence>
<proteinExistence type="inferred from homology"/>
<evidence type="ECO:0000256" key="1">
    <source>
        <dbReference type="ARBA" id="ARBA00009387"/>
    </source>
</evidence>
<dbReference type="AlphaFoldDB" id="A0A1W6CXT9"/>
<feature type="domain" description="Transglycosylase SLT" evidence="2">
    <location>
        <begin position="55"/>
        <end position="147"/>
    </location>
</feature>
<organism evidence="3 4">
    <name type="scientific">Paracoccus contaminans</name>
    <dbReference type="NCBI Taxonomy" id="1945662"/>
    <lineage>
        <taxon>Bacteria</taxon>
        <taxon>Pseudomonadati</taxon>
        <taxon>Pseudomonadota</taxon>
        <taxon>Alphaproteobacteria</taxon>
        <taxon>Rhodobacterales</taxon>
        <taxon>Paracoccaceae</taxon>
        <taxon>Paracoccus</taxon>
    </lineage>
</organism>
<dbReference type="InterPro" id="IPR023346">
    <property type="entry name" value="Lysozyme-like_dom_sf"/>
</dbReference>
<dbReference type="PROSITE" id="PS51257">
    <property type="entry name" value="PROKAR_LIPOPROTEIN"/>
    <property type="match status" value="1"/>
</dbReference>
<evidence type="ECO:0000313" key="4">
    <source>
        <dbReference type="Proteomes" id="UP000193017"/>
    </source>
</evidence>